<reference evidence="3" key="1">
    <citation type="journal article" date="2019" name="Int. J. Syst. Evol. Microbiol.">
        <title>The Global Catalogue of Microorganisms (GCM) 10K type strain sequencing project: providing services to taxonomists for standard genome sequencing and annotation.</title>
        <authorList>
            <consortium name="The Broad Institute Genomics Platform"/>
            <consortium name="The Broad Institute Genome Sequencing Center for Infectious Disease"/>
            <person name="Wu L."/>
            <person name="Ma J."/>
        </authorList>
    </citation>
    <scope>NUCLEOTIDE SEQUENCE [LARGE SCALE GENOMIC DNA]</scope>
    <source>
        <strain evidence="3">CCM 7855</strain>
    </source>
</reference>
<dbReference type="InterPro" id="IPR036388">
    <property type="entry name" value="WH-like_DNA-bd_sf"/>
</dbReference>
<dbReference type="RefSeq" id="WP_188490341.1">
    <property type="nucleotide sequence ID" value="NZ_BMCS01000001.1"/>
</dbReference>
<dbReference type="InterPro" id="IPR039422">
    <property type="entry name" value="MarR/SlyA-like"/>
</dbReference>
<accession>A0ABQ1UC27</accession>
<dbReference type="InterPro" id="IPR000835">
    <property type="entry name" value="HTH_MarR-typ"/>
</dbReference>
<sequence>MAADMRALAAASEQLGRVFAGRHELGANDFQALLRIMVADVEGTPLTVGRLGSSLGMSSAAMTYLVERMISSGHIRREHDPGDRRRVILRYDDHGMEVAREFFGPLGELTRGALADVDEADLATAHRVFGILIDAVRTYEQRLASG</sequence>
<protein>
    <recommendedName>
        <fullName evidence="1">HTH marR-type domain-containing protein</fullName>
    </recommendedName>
</protein>
<evidence type="ECO:0000313" key="3">
    <source>
        <dbReference type="Proteomes" id="UP000632454"/>
    </source>
</evidence>
<name>A0ABQ1UC27_9NOCA</name>
<dbReference type="PANTHER" id="PTHR33164">
    <property type="entry name" value="TRANSCRIPTIONAL REGULATOR, MARR FAMILY"/>
    <property type="match status" value="1"/>
</dbReference>
<dbReference type="Gene3D" id="1.10.10.10">
    <property type="entry name" value="Winged helix-like DNA-binding domain superfamily/Winged helix DNA-binding domain"/>
    <property type="match status" value="1"/>
</dbReference>
<dbReference type="Proteomes" id="UP000632454">
    <property type="component" value="Unassembled WGS sequence"/>
</dbReference>
<dbReference type="EMBL" id="BMCS01000001">
    <property type="protein sequence ID" value="GGF13832.1"/>
    <property type="molecule type" value="Genomic_DNA"/>
</dbReference>
<feature type="domain" description="HTH marR-type" evidence="1">
    <location>
        <begin position="1"/>
        <end position="134"/>
    </location>
</feature>
<dbReference type="SUPFAM" id="SSF46785">
    <property type="entry name" value="Winged helix' DNA-binding domain"/>
    <property type="match status" value="1"/>
</dbReference>
<evidence type="ECO:0000313" key="2">
    <source>
        <dbReference type="EMBL" id="GGF13832.1"/>
    </source>
</evidence>
<dbReference type="InterPro" id="IPR036390">
    <property type="entry name" value="WH_DNA-bd_sf"/>
</dbReference>
<comment type="caution">
    <text evidence="2">The sequence shown here is derived from an EMBL/GenBank/DDBJ whole genome shotgun (WGS) entry which is preliminary data.</text>
</comment>
<keyword evidence="3" id="KW-1185">Reference proteome</keyword>
<dbReference type="PANTHER" id="PTHR33164:SF106">
    <property type="entry name" value="TRANSCRIPTIONAL REGULATORY PROTEIN"/>
    <property type="match status" value="1"/>
</dbReference>
<evidence type="ECO:0000259" key="1">
    <source>
        <dbReference type="PROSITE" id="PS50995"/>
    </source>
</evidence>
<gene>
    <name evidence="2" type="ORF">GCM10007298_07280</name>
</gene>
<dbReference type="SMART" id="SM00347">
    <property type="entry name" value="HTH_MARR"/>
    <property type="match status" value="1"/>
</dbReference>
<organism evidence="2 3">
    <name type="scientific">Williamsia phyllosphaerae</name>
    <dbReference type="NCBI Taxonomy" id="885042"/>
    <lineage>
        <taxon>Bacteria</taxon>
        <taxon>Bacillati</taxon>
        <taxon>Actinomycetota</taxon>
        <taxon>Actinomycetes</taxon>
        <taxon>Mycobacteriales</taxon>
        <taxon>Nocardiaceae</taxon>
        <taxon>Williamsia</taxon>
    </lineage>
</organism>
<dbReference type="PROSITE" id="PS50995">
    <property type="entry name" value="HTH_MARR_2"/>
    <property type="match status" value="1"/>
</dbReference>
<proteinExistence type="predicted"/>
<dbReference type="Pfam" id="PF12802">
    <property type="entry name" value="MarR_2"/>
    <property type="match status" value="1"/>
</dbReference>